<evidence type="ECO:0000313" key="1">
    <source>
        <dbReference type="EMBL" id="EUC53035.1"/>
    </source>
</evidence>
<name>X8ITE8_9FIRM</name>
<dbReference type="AlphaFoldDB" id="X8ITE8"/>
<protein>
    <submittedName>
        <fullName evidence="1">Uncharacterized protein</fullName>
    </submittedName>
</protein>
<evidence type="ECO:0000313" key="2">
    <source>
        <dbReference type="Proteomes" id="UP000022645"/>
    </source>
</evidence>
<comment type="caution">
    <text evidence="1">The sequence shown here is derived from an EMBL/GenBank/DDBJ whole genome shotgun (WGS) entry which is preliminary data.</text>
</comment>
<gene>
    <name evidence="1" type="ORF">HMPREF0581_0978</name>
</gene>
<organism evidence="1 2">
    <name type="scientific">Mogibacterium timidum ATCC 33093</name>
    <dbReference type="NCBI Taxonomy" id="1401079"/>
    <lineage>
        <taxon>Bacteria</taxon>
        <taxon>Bacillati</taxon>
        <taxon>Bacillota</taxon>
        <taxon>Clostridia</taxon>
        <taxon>Peptostreptococcales</taxon>
        <taxon>Anaerovoracaceae</taxon>
        <taxon>Mogibacterium</taxon>
    </lineage>
</organism>
<sequence>MKGIDVIYMKQELKLTSGYGITRLKQGFTYHMSRLGWKGIIWTSV</sequence>
<reference evidence="1 2" key="1">
    <citation type="submission" date="2014-01" db="EMBL/GenBank/DDBJ databases">
        <authorList>
            <person name="Durkin A.S."/>
            <person name="McCorrison J."/>
            <person name="Torralba M."/>
            <person name="Gillis M."/>
            <person name="Haft D.H."/>
            <person name="Methe B."/>
            <person name="Sutton G."/>
            <person name="Nelson K.E."/>
        </authorList>
    </citation>
    <scope>NUCLEOTIDE SEQUENCE [LARGE SCALE GENOMIC DNA]</scope>
    <source>
        <strain evidence="1 2">ATCC 33093</strain>
    </source>
</reference>
<proteinExistence type="predicted"/>
<dbReference type="RefSeq" id="WP_156918803.1">
    <property type="nucleotide sequence ID" value="NZ_JALU01000011.1"/>
</dbReference>
<accession>X8ITE8</accession>
<dbReference type="Proteomes" id="UP000022645">
    <property type="component" value="Unassembled WGS sequence"/>
</dbReference>
<dbReference type="EMBL" id="JALU01000011">
    <property type="protein sequence ID" value="EUC53035.1"/>
    <property type="molecule type" value="Genomic_DNA"/>
</dbReference>